<keyword evidence="2" id="KW-1185">Reference proteome</keyword>
<dbReference type="AlphaFoldDB" id="A0A834JUK1"/>
<evidence type="ECO:0000313" key="1">
    <source>
        <dbReference type="EMBL" id="KAF7393896.1"/>
    </source>
</evidence>
<evidence type="ECO:0000313" key="2">
    <source>
        <dbReference type="Proteomes" id="UP000617340"/>
    </source>
</evidence>
<organism evidence="1 2">
    <name type="scientific">Vespula germanica</name>
    <name type="common">German yellow jacket</name>
    <name type="synonym">Paravespula germanica</name>
    <dbReference type="NCBI Taxonomy" id="30212"/>
    <lineage>
        <taxon>Eukaryota</taxon>
        <taxon>Metazoa</taxon>
        <taxon>Ecdysozoa</taxon>
        <taxon>Arthropoda</taxon>
        <taxon>Hexapoda</taxon>
        <taxon>Insecta</taxon>
        <taxon>Pterygota</taxon>
        <taxon>Neoptera</taxon>
        <taxon>Endopterygota</taxon>
        <taxon>Hymenoptera</taxon>
        <taxon>Apocrita</taxon>
        <taxon>Aculeata</taxon>
        <taxon>Vespoidea</taxon>
        <taxon>Vespidae</taxon>
        <taxon>Vespinae</taxon>
        <taxon>Vespula</taxon>
    </lineage>
</organism>
<sequence length="116" mass="13093">MKTDVTEGKVQIKARTSKVGASNAWASSITKRSSLRHHIFKTFVKYVSLYCEQSTLDIHVKEREEPVPYDPPDRATFATTERKSLPAVILPFPWFNPKAMSLTPDDGSKLIISLDK</sequence>
<reference evidence="1" key="1">
    <citation type="journal article" date="2020" name="G3 (Bethesda)">
        <title>High-Quality Assemblies for Three Invasive Social Wasps from the &lt;i&gt;Vespula&lt;/i&gt; Genus.</title>
        <authorList>
            <person name="Harrop T.W.R."/>
            <person name="Guhlin J."/>
            <person name="McLaughlin G.M."/>
            <person name="Permina E."/>
            <person name="Stockwell P."/>
            <person name="Gilligan J."/>
            <person name="Le Lec M.F."/>
            <person name="Gruber M.A.M."/>
            <person name="Quinn O."/>
            <person name="Lovegrove M."/>
            <person name="Duncan E.J."/>
            <person name="Remnant E.J."/>
            <person name="Van Eeckhoven J."/>
            <person name="Graham B."/>
            <person name="Knapp R.A."/>
            <person name="Langford K.W."/>
            <person name="Kronenberg Z."/>
            <person name="Press M.O."/>
            <person name="Eacker S.M."/>
            <person name="Wilson-Rankin E.E."/>
            <person name="Purcell J."/>
            <person name="Lester P.J."/>
            <person name="Dearden P.K."/>
        </authorList>
    </citation>
    <scope>NUCLEOTIDE SEQUENCE</scope>
    <source>
        <strain evidence="1">Linc-1</strain>
    </source>
</reference>
<name>A0A834JUK1_VESGE</name>
<gene>
    <name evidence="1" type="ORF">HZH68_010715</name>
</gene>
<dbReference type="EMBL" id="JACSDZ010000010">
    <property type="protein sequence ID" value="KAF7393896.1"/>
    <property type="molecule type" value="Genomic_DNA"/>
</dbReference>
<protein>
    <submittedName>
        <fullName evidence="1">Uncharacterized protein</fullName>
    </submittedName>
</protein>
<proteinExistence type="predicted"/>
<comment type="caution">
    <text evidence="1">The sequence shown here is derived from an EMBL/GenBank/DDBJ whole genome shotgun (WGS) entry which is preliminary data.</text>
</comment>
<accession>A0A834JUK1</accession>
<dbReference type="Proteomes" id="UP000617340">
    <property type="component" value="Unassembled WGS sequence"/>
</dbReference>